<dbReference type="Proteomes" id="UP001211907">
    <property type="component" value="Unassembled WGS sequence"/>
</dbReference>
<dbReference type="PROSITE" id="PS00061">
    <property type="entry name" value="ADH_SHORT"/>
    <property type="match status" value="1"/>
</dbReference>
<evidence type="ECO:0000259" key="4">
    <source>
        <dbReference type="SMART" id="SM00822"/>
    </source>
</evidence>
<dbReference type="GO" id="GO:0048038">
    <property type="term" value="F:quinone binding"/>
    <property type="evidence" value="ECO:0007669"/>
    <property type="project" value="TreeGrafter"/>
</dbReference>
<evidence type="ECO:0000256" key="2">
    <source>
        <dbReference type="ARBA" id="ARBA00022857"/>
    </source>
</evidence>
<dbReference type="InterPro" id="IPR057326">
    <property type="entry name" value="KR_dom"/>
</dbReference>
<dbReference type="SUPFAM" id="SSF51735">
    <property type="entry name" value="NAD(P)-binding Rossmann-fold domains"/>
    <property type="match status" value="1"/>
</dbReference>
<keyword evidence="6" id="KW-1185">Reference proteome</keyword>
<gene>
    <name evidence="5" type="ORF">HK100_003416</name>
</gene>
<evidence type="ECO:0000313" key="5">
    <source>
        <dbReference type="EMBL" id="KAJ3108594.1"/>
    </source>
</evidence>
<dbReference type="PRINTS" id="PR00080">
    <property type="entry name" value="SDRFAMILY"/>
</dbReference>
<dbReference type="InterPro" id="IPR002347">
    <property type="entry name" value="SDR_fam"/>
</dbReference>
<keyword evidence="2" id="KW-0521">NADP</keyword>
<dbReference type="EMBL" id="JADGJH010001852">
    <property type="protein sequence ID" value="KAJ3108594.1"/>
    <property type="molecule type" value="Genomic_DNA"/>
</dbReference>
<evidence type="ECO:0000256" key="1">
    <source>
        <dbReference type="ARBA" id="ARBA00006484"/>
    </source>
</evidence>
<dbReference type="PANTHER" id="PTHR42760:SF133">
    <property type="entry name" value="3-OXOACYL-[ACYL-CARRIER-PROTEIN] REDUCTASE"/>
    <property type="match status" value="1"/>
</dbReference>
<organism evidence="5 6">
    <name type="scientific">Physocladia obscura</name>
    <dbReference type="NCBI Taxonomy" id="109957"/>
    <lineage>
        <taxon>Eukaryota</taxon>
        <taxon>Fungi</taxon>
        <taxon>Fungi incertae sedis</taxon>
        <taxon>Chytridiomycota</taxon>
        <taxon>Chytridiomycota incertae sedis</taxon>
        <taxon>Chytridiomycetes</taxon>
        <taxon>Chytridiales</taxon>
        <taxon>Chytriomycetaceae</taxon>
        <taxon>Physocladia</taxon>
    </lineage>
</organism>
<sequence>MQLQNSTNNTNNISESRPTNNIIRNTFFSSAKYAHSRPPPQSKLSSRLAALLSIPTRSPFVTDSATQSSPNASYSYSFVPSLNSTSTLASVNSRTSKSGNESSKSATRAFGQSFIDQTVVITGASRGIGLATARAFLGQGAHVVLVGRSFEALELARDNLLEERKKDKPLCENIASEPNQQQNQVAEISKITILAGDVGNIADVDRIGKIITKTTGPVNVLVNCAGIAHDALLVSTDVAATNDVVAANLFGAINMSRALTKQMLRRRAGCIVNVSSVLAFRGVSGASVYSASKAGIIGFTRSLARELGPKGIRVSAIAPGFIETDMTATLSSDQRAQYLSQTPLGRFGSPEDVASAILFLAQAQYITGHTLVVDGGFTA</sequence>
<evidence type="ECO:0000256" key="3">
    <source>
        <dbReference type="ARBA" id="ARBA00023002"/>
    </source>
</evidence>
<dbReference type="PRINTS" id="PR00081">
    <property type="entry name" value="GDHRDH"/>
</dbReference>
<dbReference type="GO" id="GO:0006633">
    <property type="term" value="P:fatty acid biosynthetic process"/>
    <property type="evidence" value="ECO:0007669"/>
    <property type="project" value="TreeGrafter"/>
</dbReference>
<dbReference type="Pfam" id="PF13561">
    <property type="entry name" value="adh_short_C2"/>
    <property type="match status" value="1"/>
</dbReference>
<comment type="caution">
    <text evidence="5">The sequence shown here is derived from an EMBL/GenBank/DDBJ whole genome shotgun (WGS) entry which is preliminary data.</text>
</comment>
<dbReference type="Gene3D" id="3.40.50.720">
    <property type="entry name" value="NAD(P)-binding Rossmann-like Domain"/>
    <property type="match status" value="1"/>
</dbReference>
<reference evidence="5" key="1">
    <citation type="submission" date="2020-05" db="EMBL/GenBank/DDBJ databases">
        <title>Phylogenomic resolution of chytrid fungi.</title>
        <authorList>
            <person name="Stajich J.E."/>
            <person name="Amses K."/>
            <person name="Simmons R."/>
            <person name="Seto K."/>
            <person name="Myers J."/>
            <person name="Bonds A."/>
            <person name="Quandt C.A."/>
            <person name="Barry K."/>
            <person name="Liu P."/>
            <person name="Grigoriev I."/>
            <person name="Longcore J.E."/>
            <person name="James T.Y."/>
        </authorList>
    </citation>
    <scope>NUCLEOTIDE SEQUENCE</scope>
    <source>
        <strain evidence="5">JEL0513</strain>
    </source>
</reference>
<proteinExistence type="inferred from homology"/>
<keyword evidence="3" id="KW-0560">Oxidoreductase</keyword>
<dbReference type="GO" id="GO:0016616">
    <property type="term" value="F:oxidoreductase activity, acting on the CH-OH group of donors, NAD or NADP as acceptor"/>
    <property type="evidence" value="ECO:0007669"/>
    <property type="project" value="TreeGrafter"/>
</dbReference>
<protein>
    <recommendedName>
        <fullName evidence="4">Ketoreductase domain-containing protein</fullName>
    </recommendedName>
</protein>
<evidence type="ECO:0000313" key="6">
    <source>
        <dbReference type="Proteomes" id="UP001211907"/>
    </source>
</evidence>
<dbReference type="InterPro" id="IPR020904">
    <property type="entry name" value="Sc_DH/Rdtase_CS"/>
</dbReference>
<feature type="domain" description="Ketoreductase" evidence="4">
    <location>
        <begin position="117"/>
        <end position="320"/>
    </location>
</feature>
<dbReference type="InterPro" id="IPR036291">
    <property type="entry name" value="NAD(P)-bd_dom_sf"/>
</dbReference>
<dbReference type="SMART" id="SM00822">
    <property type="entry name" value="PKS_KR"/>
    <property type="match status" value="1"/>
</dbReference>
<accession>A0AAD5SUY9</accession>
<dbReference type="FunFam" id="3.40.50.720:FF:000173">
    <property type="entry name" value="3-oxoacyl-[acyl-carrier protein] reductase"/>
    <property type="match status" value="1"/>
</dbReference>
<dbReference type="AlphaFoldDB" id="A0AAD5SUY9"/>
<dbReference type="PANTHER" id="PTHR42760">
    <property type="entry name" value="SHORT-CHAIN DEHYDROGENASES/REDUCTASES FAMILY MEMBER"/>
    <property type="match status" value="1"/>
</dbReference>
<comment type="similarity">
    <text evidence="1">Belongs to the short-chain dehydrogenases/reductases (SDR) family.</text>
</comment>
<name>A0AAD5SUY9_9FUNG</name>